<evidence type="ECO:0000256" key="5">
    <source>
        <dbReference type="ARBA" id="ARBA00022801"/>
    </source>
</evidence>
<evidence type="ECO:0000256" key="2">
    <source>
        <dbReference type="ARBA" id="ARBA00012732"/>
    </source>
</evidence>
<evidence type="ECO:0000313" key="8">
    <source>
        <dbReference type="EMBL" id="CAD7398470.1"/>
    </source>
</evidence>
<dbReference type="GO" id="GO:0003796">
    <property type="term" value="F:lysozyme activity"/>
    <property type="evidence" value="ECO:0007669"/>
    <property type="project" value="UniProtKB-EC"/>
</dbReference>
<feature type="disulfide bond" evidence="7">
    <location>
        <begin position="109"/>
        <end position="115"/>
    </location>
</feature>
<reference evidence="8" key="1">
    <citation type="submission" date="2020-11" db="EMBL/GenBank/DDBJ databases">
        <authorList>
            <person name="Tran Van P."/>
        </authorList>
    </citation>
    <scope>NUCLEOTIDE SEQUENCE</scope>
</reference>
<dbReference type="GO" id="GO:0031640">
    <property type="term" value="P:killing of cells of another organism"/>
    <property type="evidence" value="ECO:0007669"/>
    <property type="project" value="UniProtKB-KW"/>
</dbReference>
<keyword evidence="4" id="KW-0081">Bacteriolytic enzyme</keyword>
<dbReference type="InterPro" id="IPR008597">
    <property type="entry name" value="Invert_lysozyme"/>
</dbReference>
<dbReference type="GO" id="GO:0042742">
    <property type="term" value="P:defense response to bacterium"/>
    <property type="evidence" value="ECO:0007669"/>
    <property type="project" value="UniProtKB-KW"/>
</dbReference>
<name>A0A7R9GXJ9_TIMPO</name>
<accession>A0A7R9GXJ9</accession>
<dbReference type="AlphaFoldDB" id="A0A7R9GXJ9"/>
<dbReference type="Gene3D" id="1.10.530.10">
    <property type="match status" value="2"/>
</dbReference>
<comment type="catalytic activity">
    <reaction evidence="1">
        <text>Hydrolysis of (1-&gt;4)-beta-linkages between N-acetylmuramic acid and N-acetyl-D-glucosamine residues in a peptidoglycan and between N-acetyl-D-glucosamine residues in chitodextrins.</text>
        <dbReference type="EC" id="3.2.1.17"/>
    </reaction>
</comment>
<evidence type="ECO:0000256" key="4">
    <source>
        <dbReference type="ARBA" id="ARBA00022638"/>
    </source>
</evidence>
<feature type="disulfide bond" evidence="7">
    <location>
        <begin position="72"/>
        <end position="77"/>
    </location>
</feature>
<feature type="disulfide bond" evidence="7">
    <location>
        <begin position="60"/>
        <end position="66"/>
    </location>
</feature>
<organism evidence="8">
    <name type="scientific">Timema poppense</name>
    <name type="common">Walking stick</name>
    <dbReference type="NCBI Taxonomy" id="170557"/>
    <lineage>
        <taxon>Eukaryota</taxon>
        <taxon>Metazoa</taxon>
        <taxon>Ecdysozoa</taxon>
        <taxon>Arthropoda</taxon>
        <taxon>Hexapoda</taxon>
        <taxon>Insecta</taxon>
        <taxon>Pterygota</taxon>
        <taxon>Neoptera</taxon>
        <taxon>Polyneoptera</taxon>
        <taxon>Phasmatodea</taxon>
        <taxon>Timematodea</taxon>
        <taxon>Timematoidea</taxon>
        <taxon>Timematidae</taxon>
        <taxon>Timema</taxon>
    </lineage>
</organism>
<dbReference type="PANTHER" id="PTHR11195">
    <property type="entry name" value="DESTABILASE-RELATED"/>
    <property type="match status" value="1"/>
</dbReference>
<dbReference type="EC" id="3.2.1.17" evidence="2"/>
<keyword evidence="5" id="KW-0378">Hydrolase</keyword>
<sequence length="208" mass="22925">MIRDIVNHINIDMQQPAFCIRKTRLLADTREVPEFKLVRLSSSGDNVAKTVNQICLGCICEAASDCDRSVGCVKDVCGLFKITRPYWVDSGRPVLANDDPNDDAAFTRCVSEPFCSAKAVENYMTKYRKVLHPGYFTPPVPCPDGVPPLPDLIVPGSDCNGDGVVNCFDYAAIHHLGGFGCDGNVENSFKVKLQSCLEEFQESDFDYS</sequence>
<dbReference type="CDD" id="cd16890">
    <property type="entry name" value="lyz_i"/>
    <property type="match status" value="1"/>
</dbReference>
<keyword evidence="7" id="KW-1015">Disulfide bond</keyword>
<gene>
    <name evidence="8" type="ORF">TPSB3V08_LOCUS1712</name>
</gene>
<proteinExistence type="predicted"/>
<evidence type="ECO:0000256" key="7">
    <source>
        <dbReference type="PIRSR" id="PIRSR608597-3"/>
    </source>
</evidence>
<dbReference type="PANTHER" id="PTHR11195:SF22">
    <property type="entry name" value="LYSOZYME"/>
    <property type="match status" value="1"/>
</dbReference>
<dbReference type="EMBL" id="OD000619">
    <property type="protein sequence ID" value="CAD7398470.1"/>
    <property type="molecule type" value="Genomic_DNA"/>
</dbReference>
<dbReference type="PROSITE" id="PS51909">
    <property type="entry name" value="LYSOZYME_I"/>
    <property type="match status" value="1"/>
</dbReference>
<protein>
    <recommendedName>
        <fullName evidence="2">lysozyme</fullName>
        <ecNumber evidence="2">3.2.1.17</ecNumber>
    </recommendedName>
</protein>
<keyword evidence="3" id="KW-0929">Antimicrobial</keyword>
<evidence type="ECO:0000256" key="3">
    <source>
        <dbReference type="ARBA" id="ARBA00022529"/>
    </source>
</evidence>
<keyword evidence="6" id="KW-0326">Glycosidase</keyword>
<evidence type="ECO:0000256" key="1">
    <source>
        <dbReference type="ARBA" id="ARBA00000632"/>
    </source>
</evidence>
<evidence type="ECO:0000256" key="6">
    <source>
        <dbReference type="ARBA" id="ARBA00023295"/>
    </source>
</evidence>
<dbReference type="Pfam" id="PF05497">
    <property type="entry name" value="Destabilase"/>
    <property type="match status" value="2"/>
</dbReference>